<sequence>MGISSLAVLLQWQQACQRRTFEDGSVLSVNPFRQV</sequence>
<organism evidence="1">
    <name type="scientific">gut metagenome</name>
    <dbReference type="NCBI Taxonomy" id="749906"/>
    <lineage>
        <taxon>unclassified sequences</taxon>
        <taxon>metagenomes</taxon>
        <taxon>organismal metagenomes</taxon>
    </lineage>
</organism>
<gene>
    <name evidence="1" type="ORF">EVA_14015</name>
</gene>
<dbReference type="EMBL" id="AMCI01004538">
    <property type="protein sequence ID" value="EJW97883.1"/>
    <property type="molecule type" value="Genomic_DNA"/>
</dbReference>
<name>J9FTQ1_9ZZZZ</name>
<evidence type="ECO:0000313" key="1">
    <source>
        <dbReference type="EMBL" id="EJW97883.1"/>
    </source>
</evidence>
<comment type="caution">
    <text evidence="1">The sequence shown here is derived from an EMBL/GenBank/DDBJ whole genome shotgun (WGS) entry which is preliminary data.</text>
</comment>
<reference evidence="1" key="1">
    <citation type="journal article" date="2012" name="PLoS ONE">
        <title>Gene sets for utilization of primary and secondary nutrition supplies in the distal gut of endangered iberian lynx.</title>
        <authorList>
            <person name="Alcaide M."/>
            <person name="Messina E."/>
            <person name="Richter M."/>
            <person name="Bargiela R."/>
            <person name="Peplies J."/>
            <person name="Huws S.A."/>
            <person name="Newbold C.J."/>
            <person name="Golyshin P.N."/>
            <person name="Simon M.A."/>
            <person name="Lopez G."/>
            <person name="Yakimov M.M."/>
            <person name="Ferrer M."/>
        </authorList>
    </citation>
    <scope>NUCLEOTIDE SEQUENCE</scope>
</reference>
<accession>J9FTQ1</accession>
<dbReference type="AlphaFoldDB" id="J9FTQ1"/>
<protein>
    <submittedName>
        <fullName evidence="1">Uncharacterized protein</fullName>
    </submittedName>
</protein>
<proteinExistence type="predicted"/>